<reference evidence="5 11" key="1">
    <citation type="journal article" date="2014" name="J. Bacteriol.">
        <title>Role of an Archaeal PitA Transporter in the Copper and Arsenic Resistance of Metallosphaera sedula, an Extreme Thermoacidophile.</title>
        <authorList>
            <person name="McCarthy S."/>
            <person name="Ai C."/>
            <person name="Wheaton G."/>
            <person name="Tevatia R."/>
            <person name="Eckrich V."/>
            <person name="Kelly R."/>
            <person name="Blum P."/>
        </authorList>
    </citation>
    <scope>NUCLEOTIDE SEQUENCE [LARGE SCALE GENOMIC DNA]</scope>
    <source>
        <strain evidence="5 11">CuR1</strain>
    </source>
</reference>
<dbReference type="Proteomes" id="UP000068832">
    <property type="component" value="Chromosome"/>
</dbReference>
<dbReference type="EMBL" id="CP012174">
    <property type="protein sequence ID" value="AKV78603.1"/>
    <property type="molecule type" value="Genomic_DNA"/>
</dbReference>
<evidence type="ECO:0000259" key="4">
    <source>
        <dbReference type="PROSITE" id="PS50893"/>
    </source>
</evidence>
<proteinExistence type="predicted"/>
<name>A0A088E5F6_9CREN</name>
<dbReference type="PANTHER" id="PTHR42939:SF1">
    <property type="entry name" value="ABC TRANSPORTER ATP-BINDING PROTEIN ALBC-RELATED"/>
    <property type="match status" value="1"/>
</dbReference>
<dbReference type="EMBL" id="CP012175">
    <property type="protein sequence ID" value="AKV80848.1"/>
    <property type="molecule type" value="Genomic_DNA"/>
</dbReference>
<evidence type="ECO:0000256" key="2">
    <source>
        <dbReference type="ARBA" id="ARBA00022741"/>
    </source>
</evidence>
<dbReference type="CDD" id="cd03230">
    <property type="entry name" value="ABC_DR_subfamily_A"/>
    <property type="match status" value="1"/>
</dbReference>
<reference evidence="10 12" key="3">
    <citation type="submission" date="2015-07" db="EMBL/GenBank/DDBJ databases">
        <title>Physiological, transcriptional responses and genome re-sequencing of acid resistant extremely thermoacidophilic Metallosphaera sedula SARC-M1.</title>
        <authorList>
            <person name="Ai C."/>
            <person name="McCarthy S."/>
            <person name="Eckrich V."/>
            <person name="Rudrappa D."/>
            <person name="Qiu G."/>
            <person name="Blum P."/>
        </authorList>
    </citation>
    <scope>NUCLEOTIDE SEQUENCE [LARGE SCALE GENOMIC DNA]</scope>
    <source>
        <strain evidence="10 12">SARC-M1</strain>
    </source>
</reference>
<evidence type="ECO:0000313" key="11">
    <source>
        <dbReference type="Proteomes" id="UP000029084"/>
    </source>
</evidence>
<dbReference type="PATRIC" id="fig|43687.5.peg.1112"/>
<dbReference type="RefSeq" id="WP_012021019.1">
    <property type="nucleotide sequence ID" value="NZ_AP019770.1"/>
</dbReference>
<evidence type="ECO:0000313" key="6">
    <source>
        <dbReference type="EMBL" id="AKV74112.1"/>
    </source>
</evidence>
<gene>
    <name evidence="5" type="ORF">HA72_1068</name>
    <name evidence="6" type="ORF">MsedA_1081</name>
    <name evidence="7" type="ORF">MsedB_1083</name>
    <name evidence="8" type="ORF">MsedC_1081</name>
    <name evidence="9" type="ORF">MsedD_1082</name>
    <name evidence="10" type="ORF">MsedE_1084</name>
</gene>
<evidence type="ECO:0000313" key="10">
    <source>
        <dbReference type="EMBL" id="AKV83092.1"/>
    </source>
</evidence>
<protein>
    <submittedName>
        <fullName evidence="5">ABC transporter related protein</fullName>
    </submittedName>
    <submittedName>
        <fullName evidence="6">Multidrug ABC transporter ATP-binding protein</fullName>
    </submittedName>
</protein>
<dbReference type="AlphaFoldDB" id="A0A088E5F6"/>
<evidence type="ECO:0000313" key="7">
    <source>
        <dbReference type="EMBL" id="AKV76352.1"/>
    </source>
</evidence>
<dbReference type="GeneID" id="97613817"/>
<dbReference type="Gene3D" id="3.40.50.300">
    <property type="entry name" value="P-loop containing nucleotide triphosphate hydrolases"/>
    <property type="match status" value="1"/>
</dbReference>
<evidence type="ECO:0000313" key="8">
    <source>
        <dbReference type="EMBL" id="AKV78603.1"/>
    </source>
</evidence>
<evidence type="ECO:0000256" key="3">
    <source>
        <dbReference type="ARBA" id="ARBA00022840"/>
    </source>
</evidence>
<dbReference type="InterPro" id="IPR051782">
    <property type="entry name" value="ABC_Transporter_VariousFunc"/>
</dbReference>
<feature type="domain" description="ABC transporter" evidence="4">
    <location>
        <begin position="2"/>
        <end position="224"/>
    </location>
</feature>
<dbReference type="Proteomes" id="UP000056255">
    <property type="component" value="Chromosome"/>
</dbReference>
<dbReference type="PANTHER" id="PTHR42939">
    <property type="entry name" value="ABC TRANSPORTER ATP-BINDING PROTEIN ALBC-RELATED"/>
    <property type="match status" value="1"/>
</dbReference>
<dbReference type="Proteomes" id="UP000062475">
    <property type="component" value="Chromosome"/>
</dbReference>
<evidence type="ECO:0000256" key="1">
    <source>
        <dbReference type="ARBA" id="ARBA00022448"/>
    </source>
</evidence>
<sequence length="281" mass="31566">MILAENLTKVYGKRPVLDSLSFRVEKGSITGFIGPNGAGKTTTIKIVTGLLKRTSGKVEVMGMDPWNNPRIYEKVAIIFTSIYHPQEVKVKEYLHDVGRVYERDPRDLIEEFGLTPHLDKRLSQLSSGLAQRVQLVSALIRDPDLIVADEPTANLDPKARLEFYDVVGRLHRKGVTFFISSHILSELEKVITHVVFINRGRVTFSGTINQALKVEEGEIYLLVDDPERALQVLGKGVLEGGYIKVFGNLREVVDLLDEHGINVITVRRSSLDEAFKRFSNI</sequence>
<dbReference type="SMART" id="SM00382">
    <property type="entry name" value="AAA"/>
    <property type="match status" value="1"/>
</dbReference>
<dbReference type="EMBL" id="CP012173">
    <property type="protein sequence ID" value="AKV76352.1"/>
    <property type="molecule type" value="Genomic_DNA"/>
</dbReference>
<evidence type="ECO:0000313" key="15">
    <source>
        <dbReference type="Proteomes" id="UP000062475"/>
    </source>
</evidence>
<evidence type="ECO:0000313" key="5">
    <source>
        <dbReference type="EMBL" id="AIM27218.1"/>
    </source>
</evidence>
<evidence type="ECO:0000313" key="12">
    <source>
        <dbReference type="Proteomes" id="UP000056255"/>
    </source>
</evidence>
<dbReference type="InterPro" id="IPR003439">
    <property type="entry name" value="ABC_transporter-like_ATP-bd"/>
</dbReference>
<dbReference type="OrthoDB" id="87732at2157"/>
<dbReference type="Pfam" id="PF00005">
    <property type="entry name" value="ABC_tran"/>
    <property type="match status" value="1"/>
</dbReference>
<dbReference type="EMBL" id="CP012172">
    <property type="protein sequence ID" value="AKV74112.1"/>
    <property type="molecule type" value="Genomic_DNA"/>
</dbReference>
<evidence type="ECO:0000313" key="9">
    <source>
        <dbReference type="EMBL" id="AKV80848.1"/>
    </source>
</evidence>
<dbReference type="PROSITE" id="PS50893">
    <property type="entry name" value="ABC_TRANSPORTER_2"/>
    <property type="match status" value="1"/>
</dbReference>
<dbReference type="GO" id="GO:0016887">
    <property type="term" value="F:ATP hydrolysis activity"/>
    <property type="evidence" value="ECO:0007669"/>
    <property type="project" value="InterPro"/>
</dbReference>
<dbReference type="EMBL" id="CP012176">
    <property type="protein sequence ID" value="AKV83092.1"/>
    <property type="molecule type" value="Genomic_DNA"/>
</dbReference>
<dbReference type="Proteomes" id="UP000029084">
    <property type="component" value="Chromosome"/>
</dbReference>
<evidence type="ECO:0000313" key="14">
    <source>
        <dbReference type="Proteomes" id="UP000062398"/>
    </source>
</evidence>
<dbReference type="OMA" id="EQVCDQV"/>
<dbReference type="SUPFAM" id="SSF52540">
    <property type="entry name" value="P-loop containing nucleoside triphosphate hydrolases"/>
    <property type="match status" value="1"/>
</dbReference>
<keyword evidence="3 6" id="KW-0067">ATP-binding</keyword>
<evidence type="ECO:0000313" key="16">
    <source>
        <dbReference type="Proteomes" id="UP000068832"/>
    </source>
</evidence>
<dbReference type="InterPro" id="IPR003593">
    <property type="entry name" value="AAA+_ATPase"/>
</dbReference>
<evidence type="ECO:0000313" key="13">
    <source>
        <dbReference type="Proteomes" id="UP000061362"/>
    </source>
</evidence>
<dbReference type="GO" id="GO:0005524">
    <property type="term" value="F:ATP binding"/>
    <property type="evidence" value="ECO:0007669"/>
    <property type="project" value="UniProtKB-KW"/>
</dbReference>
<keyword evidence="2" id="KW-0547">Nucleotide-binding</keyword>
<keyword evidence="1" id="KW-0813">Transport</keyword>
<reference evidence="13 14" key="2">
    <citation type="journal article" date="2015" name="Genome Announc.">
        <title>Complete Genome Sequences of Evolved Arsenate-Resistant Metallosphaera sedula Strains.</title>
        <authorList>
            <person name="Ai C."/>
            <person name="McCarthy S."/>
            <person name="Schackwitz W."/>
            <person name="Martin J."/>
            <person name="Lipzen A."/>
            <person name="Blum P."/>
        </authorList>
    </citation>
    <scope>NUCLEOTIDE SEQUENCE [LARGE SCALE GENOMIC DNA]</scope>
    <source>
        <strain evidence="8 14">ARS120-1</strain>
        <strain evidence="9 13">ARS120-2</strain>
        <strain evidence="6 16">ARS50-1</strain>
        <strain evidence="7 15">ARS50-2</strain>
    </source>
</reference>
<dbReference type="InterPro" id="IPR027417">
    <property type="entry name" value="P-loop_NTPase"/>
</dbReference>
<organism evidence="5 11">
    <name type="scientific">Metallosphaera sedula</name>
    <dbReference type="NCBI Taxonomy" id="43687"/>
    <lineage>
        <taxon>Archaea</taxon>
        <taxon>Thermoproteota</taxon>
        <taxon>Thermoprotei</taxon>
        <taxon>Sulfolobales</taxon>
        <taxon>Sulfolobaceae</taxon>
        <taxon>Metallosphaera</taxon>
    </lineage>
</organism>
<dbReference type="Proteomes" id="UP000062398">
    <property type="component" value="Chromosome"/>
</dbReference>
<accession>A0A088E5F6</accession>
<dbReference type="EMBL" id="CP008822">
    <property type="protein sequence ID" value="AIM27218.1"/>
    <property type="molecule type" value="Genomic_DNA"/>
</dbReference>
<dbReference type="Proteomes" id="UP000061362">
    <property type="component" value="Chromosome"/>
</dbReference>